<feature type="non-terminal residue" evidence="2">
    <location>
        <position position="1"/>
    </location>
</feature>
<name>N6UVT3_DENPD</name>
<dbReference type="OMA" id="ENDAWGR"/>
<sequence>MARKSKEEKWQNLCQSLDKDIFGQAYQIVRSQMNTVPPRTSLKPHDKIKVFNDLFITEPKRQLRKSGKHDVIPAVTEEEMRTAVSRIKISKAPGPDGIMPELVKEMIRTHEQLNAERVGGLNPNQYGFRKGRSTVDAVYKIIEEVEQNSNKIVSIICLDVKNAFNTANWELIIEKFSGRGISAHLRDLIVSYFTDRRVQLDHRTARETAGGVPQGSVLVQTLWNILYDEG</sequence>
<dbReference type="InterPro" id="IPR043502">
    <property type="entry name" value="DNA/RNA_pol_sf"/>
</dbReference>
<dbReference type="InterPro" id="IPR000477">
    <property type="entry name" value="RT_dom"/>
</dbReference>
<accession>N6UVT3</accession>
<dbReference type="EMBL" id="KB737565">
    <property type="protein sequence ID" value="ENN82997.1"/>
    <property type="molecule type" value="Genomic_DNA"/>
</dbReference>
<dbReference type="SUPFAM" id="SSF56672">
    <property type="entry name" value="DNA/RNA polymerases"/>
    <property type="match status" value="1"/>
</dbReference>
<protein>
    <recommendedName>
        <fullName evidence="1">Reverse transcriptase domain-containing protein</fullName>
    </recommendedName>
</protein>
<feature type="domain" description="Reverse transcriptase" evidence="1">
    <location>
        <begin position="116"/>
        <end position="228"/>
    </location>
</feature>
<dbReference type="AlphaFoldDB" id="N6UVT3"/>
<dbReference type="HOGENOM" id="CLU_1205850_0_0_1"/>
<reference evidence="2" key="1">
    <citation type="journal article" date="2013" name="Genome Biol.">
        <title>Draft genome of the mountain pine beetle, Dendroctonus ponderosae Hopkins, a major forest pest.</title>
        <authorList>
            <person name="Keeling C.I."/>
            <person name="Yuen M.M."/>
            <person name="Liao N.Y."/>
            <person name="Docking T.R."/>
            <person name="Chan S.K."/>
            <person name="Taylor G.A."/>
            <person name="Palmquist D.L."/>
            <person name="Jackman S.D."/>
            <person name="Nguyen A."/>
            <person name="Li M."/>
            <person name="Henderson H."/>
            <person name="Janes J.K."/>
            <person name="Zhao Y."/>
            <person name="Pandoh P."/>
            <person name="Moore R."/>
            <person name="Sperling F.A."/>
            <person name="Huber D.P."/>
            <person name="Birol I."/>
            <person name="Jones S.J."/>
            <person name="Bohlmann J."/>
        </authorList>
    </citation>
    <scope>NUCLEOTIDE SEQUENCE</scope>
</reference>
<dbReference type="PANTHER" id="PTHR19446">
    <property type="entry name" value="REVERSE TRANSCRIPTASES"/>
    <property type="match status" value="1"/>
</dbReference>
<proteinExistence type="predicted"/>
<evidence type="ECO:0000313" key="2">
    <source>
        <dbReference type="EMBL" id="ENN82997.1"/>
    </source>
</evidence>
<gene>
    <name evidence="2" type="ORF">YQE_00639</name>
</gene>
<dbReference type="Pfam" id="PF00078">
    <property type="entry name" value="RVT_1"/>
    <property type="match status" value="1"/>
</dbReference>
<dbReference type="GO" id="GO:0071897">
    <property type="term" value="P:DNA biosynthetic process"/>
    <property type="evidence" value="ECO:0007669"/>
    <property type="project" value="UniProtKB-ARBA"/>
</dbReference>
<evidence type="ECO:0000259" key="1">
    <source>
        <dbReference type="Pfam" id="PF00078"/>
    </source>
</evidence>
<organism evidence="2">
    <name type="scientific">Dendroctonus ponderosae</name>
    <name type="common">Mountain pine beetle</name>
    <dbReference type="NCBI Taxonomy" id="77166"/>
    <lineage>
        <taxon>Eukaryota</taxon>
        <taxon>Metazoa</taxon>
        <taxon>Ecdysozoa</taxon>
        <taxon>Arthropoda</taxon>
        <taxon>Hexapoda</taxon>
        <taxon>Insecta</taxon>
        <taxon>Pterygota</taxon>
        <taxon>Neoptera</taxon>
        <taxon>Endopterygota</taxon>
        <taxon>Coleoptera</taxon>
        <taxon>Polyphaga</taxon>
        <taxon>Cucujiformia</taxon>
        <taxon>Curculionidae</taxon>
        <taxon>Scolytinae</taxon>
        <taxon>Dendroctonus</taxon>
    </lineage>
</organism>